<protein>
    <submittedName>
        <fullName evidence="2">Os11g0429200 protein</fullName>
    </submittedName>
</protein>
<proteinExistence type="predicted"/>
<feature type="non-terminal residue" evidence="2">
    <location>
        <position position="1"/>
    </location>
</feature>
<gene>
    <name evidence="2" type="ordered locus">Os11g0429200</name>
    <name evidence="2" type="ORF">OSNPB_110429200</name>
</gene>
<accession>A0A0N7KSU7</accession>
<dbReference type="InParanoid" id="A0A0N7KSU7"/>
<dbReference type="EMBL" id="AP014967">
    <property type="protein sequence ID" value="BAT13810.1"/>
    <property type="molecule type" value="Genomic_DNA"/>
</dbReference>
<dbReference type="ExpressionAtlas" id="A0A0N7KSU7">
    <property type="expression patterns" value="baseline and differential"/>
</dbReference>
<dbReference type="Proteomes" id="UP000059680">
    <property type="component" value="Chromosome 11"/>
</dbReference>
<reference evidence="2 3" key="3">
    <citation type="journal article" date="2013" name="Rice">
        <title>Improvement of the Oryza sativa Nipponbare reference genome using next generation sequence and optical map data.</title>
        <authorList>
            <person name="Kawahara Y."/>
            <person name="de la Bastide M."/>
            <person name="Hamilton J.P."/>
            <person name="Kanamori H."/>
            <person name="McCombie W.R."/>
            <person name="Ouyang S."/>
            <person name="Schwartz D.C."/>
            <person name="Tanaka T."/>
            <person name="Wu J."/>
            <person name="Zhou S."/>
            <person name="Childs K.L."/>
            <person name="Davidson R.M."/>
            <person name="Lin H."/>
            <person name="Quesada-Ocampo L."/>
            <person name="Vaillancourt B."/>
            <person name="Sakai H."/>
            <person name="Lee S.S."/>
            <person name="Kim J."/>
            <person name="Numa H."/>
            <person name="Itoh T."/>
            <person name="Buell C.R."/>
            <person name="Matsumoto T."/>
        </authorList>
    </citation>
    <scope>NUCLEOTIDE SEQUENCE [LARGE SCALE GENOMIC DNA]</scope>
    <source>
        <strain evidence="3">cv. Nipponbare</strain>
    </source>
</reference>
<feature type="region of interest" description="Disordered" evidence="1">
    <location>
        <begin position="52"/>
        <end position="96"/>
    </location>
</feature>
<evidence type="ECO:0000256" key="1">
    <source>
        <dbReference type="SAM" id="MobiDB-lite"/>
    </source>
</evidence>
<name>A0A0N7KSU7_ORYSJ</name>
<evidence type="ECO:0000313" key="2">
    <source>
        <dbReference type="EMBL" id="BAT13810.1"/>
    </source>
</evidence>
<reference evidence="3" key="1">
    <citation type="journal article" date="2005" name="Nature">
        <title>The map-based sequence of the rice genome.</title>
        <authorList>
            <consortium name="International rice genome sequencing project (IRGSP)"/>
            <person name="Matsumoto T."/>
            <person name="Wu J."/>
            <person name="Kanamori H."/>
            <person name="Katayose Y."/>
            <person name="Fujisawa M."/>
            <person name="Namiki N."/>
            <person name="Mizuno H."/>
            <person name="Yamamoto K."/>
            <person name="Antonio B.A."/>
            <person name="Baba T."/>
            <person name="Sakata K."/>
            <person name="Nagamura Y."/>
            <person name="Aoki H."/>
            <person name="Arikawa K."/>
            <person name="Arita K."/>
            <person name="Bito T."/>
            <person name="Chiden Y."/>
            <person name="Fujitsuka N."/>
            <person name="Fukunaka R."/>
            <person name="Hamada M."/>
            <person name="Harada C."/>
            <person name="Hayashi A."/>
            <person name="Hijishita S."/>
            <person name="Honda M."/>
            <person name="Hosokawa S."/>
            <person name="Ichikawa Y."/>
            <person name="Idonuma A."/>
            <person name="Iijima M."/>
            <person name="Ikeda M."/>
            <person name="Ikeno M."/>
            <person name="Ito K."/>
            <person name="Ito S."/>
            <person name="Ito T."/>
            <person name="Ito Y."/>
            <person name="Ito Y."/>
            <person name="Iwabuchi A."/>
            <person name="Kamiya K."/>
            <person name="Karasawa W."/>
            <person name="Kurita K."/>
            <person name="Katagiri S."/>
            <person name="Kikuta A."/>
            <person name="Kobayashi H."/>
            <person name="Kobayashi N."/>
            <person name="Machita K."/>
            <person name="Maehara T."/>
            <person name="Masukawa M."/>
            <person name="Mizubayashi T."/>
            <person name="Mukai Y."/>
            <person name="Nagasaki H."/>
            <person name="Nagata Y."/>
            <person name="Naito S."/>
            <person name="Nakashima M."/>
            <person name="Nakama Y."/>
            <person name="Nakamichi Y."/>
            <person name="Nakamura M."/>
            <person name="Meguro A."/>
            <person name="Negishi M."/>
            <person name="Ohta I."/>
            <person name="Ohta T."/>
            <person name="Okamoto M."/>
            <person name="Ono N."/>
            <person name="Saji S."/>
            <person name="Sakaguchi M."/>
            <person name="Sakai K."/>
            <person name="Shibata M."/>
            <person name="Shimokawa T."/>
            <person name="Song J."/>
            <person name="Takazaki Y."/>
            <person name="Terasawa K."/>
            <person name="Tsugane M."/>
            <person name="Tsuji K."/>
            <person name="Ueda S."/>
            <person name="Waki K."/>
            <person name="Yamagata H."/>
            <person name="Yamamoto M."/>
            <person name="Yamamoto S."/>
            <person name="Yamane H."/>
            <person name="Yoshiki S."/>
            <person name="Yoshihara R."/>
            <person name="Yukawa K."/>
            <person name="Zhong H."/>
            <person name="Yano M."/>
            <person name="Yuan Q."/>
            <person name="Ouyang S."/>
            <person name="Liu J."/>
            <person name="Jones K.M."/>
            <person name="Gansberger K."/>
            <person name="Moffat K."/>
            <person name="Hill J."/>
            <person name="Bera J."/>
            <person name="Fadrosh D."/>
            <person name="Jin S."/>
            <person name="Johri S."/>
            <person name="Kim M."/>
            <person name="Overton L."/>
            <person name="Reardon M."/>
            <person name="Tsitrin T."/>
            <person name="Vuong H."/>
            <person name="Weaver B."/>
            <person name="Ciecko A."/>
            <person name="Tallon L."/>
            <person name="Jackson J."/>
            <person name="Pai G."/>
            <person name="Aken S.V."/>
            <person name="Utterback T."/>
            <person name="Reidmuller S."/>
            <person name="Feldblyum T."/>
            <person name="Hsiao J."/>
            <person name="Zismann V."/>
            <person name="Iobst S."/>
            <person name="de Vazeille A.R."/>
            <person name="Buell C.R."/>
            <person name="Ying K."/>
            <person name="Li Y."/>
            <person name="Lu T."/>
            <person name="Huang Y."/>
            <person name="Zhao Q."/>
            <person name="Feng Q."/>
            <person name="Zhang L."/>
            <person name="Zhu J."/>
            <person name="Weng Q."/>
            <person name="Mu J."/>
            <person name="Lu Y."/>
            <person name="Fan D."/>
            <person name="Liu Y."/>
            <person name="Guan J."/>
            <person name="Zhang Y."/>
            <person name="Yu S."/>
            <person name="Liu X."/>
            <person name="Zhang Y."/>
            <person name="Hong G."/>
            <person name="Han B."/>
            <person name="Choisne N."/>
            <person name="Demange N."/>
            <person name="Orjeda G."/>
            <person name="Samain S."/>
            <person name="Cattolico L."/>
            <person name="Pelletier E."/>
            <person name="Couloux A."/>
            <person name="Segurens B."/>
            <person name="Wincker P."/>
            <person name="D'Hont A."/>
            <person name="Scarpelli C."/>
            <person name="Weissenbach J."/>
            <person name="Salanoubat M."/>
            <person name="Quetier F."/>
            <person name="Yu Y."/>
            <person name="Kim H.R."/>
            <person name="Rambo T."/>
            <person name="Currie J."/>
            <person name="Collura K."/>
            <person name="Luo M."/>
            <person name="Yang T."/>
            <person name="Ammiraju J.S.S."/>
            <person name="Engler F."/>
            <person name="Soderlund C."/>
            <person name="Wing R.A."/>
            <person name="Palmer L.E."/>
            <person name="de la Bastide M."/>
            <person name="Spiegel L."/>
            <person name="Nascimento L."/>
            <person name="Zutavern T."/>
            <person name="O'Shaughnessy A."/>
            <person name="Dike S."/>
            <person name="Dedhia N."/>
            <person name="Preston R."/>
            <person name="Balija V."/>
            <person name="McCombie W.R."/>
            <person name="Chow T."/>
            <person name="Chen H."/>
            <person name="Chung M."/>
            <person name="Chen C."/>
            <person name="Shaw J."/>
            <person name="Wu H."/>
            <person name="Hsiao K."/>
            <person name="Chao Y."/>
            <person name="Chu M."/>
            <person name="Cheng C."/>
            <person name="Hour A."/>
            <person name="Lee P."/>
            <person name="Lin S."/>
            <person name="Lin Y."/>
            <person name="Liou J."/>
            <person name="Liu S."/>
            <person name="Hsing Y."/>
            <person name="Raghuvanshi S."/>
            <person name="Mohanty A."/>
            <person name="Bharti A.K."/>
            <person name="Gaur A."/>
            <person name="Gupta V."/>
            <person name="Kumar D."/>
            <person name="Ravi V."/>
            <person name="Vij S."/>
            <person name="Kapur A."/>
            <person name="Khurana P."/>
            <person name="Khurana P."/>
            <person name="Khurana J.P."/>
            <person name="Tyagi A.K."/>
            <person name="Gaikwad K."/>
            <person name="Singh A."/>
            <person name="Dalal V."/>
            <person name="Srivastava S."/>
            <person name="Dixit A."/>
            <person name="Pal A.K."/>
            <person name="Ghazi I.A."/>
            <person name="Yadav M."/>
            <person name="Pandit A."/>
            <person name="Bhargava A."/>
            <person name="Sureshbabu K."/>
            <person name="Batra K."/>
            <person name="Sharma T.R."/>
            <person name="Mohapatra T."/>
            <person name="Singh N.K."/>
            <person name="Messing J."/>
            <person name="Nelson A.B."/>
            <person name="Fuks G."/>
            <person name="Kavchok S."/>
            <person name="Keizer G."/>
            <person name="Linton E."/>
            <person name="Llaca V."/>
            <person name="Song R."/>
            <person name="Tanyolac B."/>
            <person name="Young S."/>
            <person name="Ho-Il K."/>
            <person name="Hahn J.H."/>
            <person name="Sangsakoo G."/>
            <person name="Vanavichit A."/>
            <person name="de Mattos Luiz.A.T."/>
            <person name="Zimmer P.D."/>
            <person name="Malone G."/>
            <person name="Dellagostin O."/>
            <person name="de Oliveira A.C."/>
            <person name="Bevan M."/>
            <person name="Bancroft I."/>
            <person name="Minx P."/>
            <person name="Cordum H."/>
            <person name="Wilson R."/>
            <person name="Cheng Z."/>
            <person name="Jin W."/>
            <person name="Jiang J."/>
            <person name="Leong S.A."/>
            <person name="Iwama H."/>
            <person name="Gojobori T."/>
            <person name="Itoh T."/>
            <person name="Niimura Y."/>
            <person name="Fujii Y."/>
            <person name="Habara T."/>
            <person name="Sakai H."/>
            <person name="Sato Y."/>
            <person name="Wilson G."/>
            <person name="Kumar K."/>
            <person name="McCouch S."/>
            <person name="Juretic N."/>
            <person name="Hoen D."/>
            <person name="Wright S."/>
            <person name="Bruskiewich R."/>
            <person name="Bureau T."/>
            <person name="Miyao A."/>
            <person name="Hirochika H."/>
            <person name="Nishikawa T."/>
            <person name="Kadowaki K."/>
            <person name="Sugiura M."/>
            <person name="Burr B."/>
            <person name="Sasaki T."/>
        </authorList>
    </citation>
    <scope>NUCLEOTIDE SEQUENCE [LARGE SCALE GENOMIC DNA]</scope>
    <source>
        <strain evidence="3">cv. Nipponbare</strain>
    </source>
</reference>
<evidence type="ECO:0000313" key="3">
    <source>
        <dbReference type="Proteomes" id="UP000059680"/>
    </source>
</evidence>
<reference evidence="2 3" key="2">
    <citation type="journal article" date="2013" name="Plant Cell Physiol.">
        <title>Rice Annotation Project Database (RAP-DB): an integrative and interactive database for rice genomics.</title>
        <authorList>
            <person name="Sakai H."/>
            <person name="Lee S.S."/>
            <person name="Tanaka T."/>
            <person name="Numa H."/>
            <person name="Kim J."/>
            <person name="Kawahara Y."/>
            <person name="Wakimoto H."/>
            <person name="Yang C.C."/>
            <person name="Iwamoto M."/>
            <person name="Abe T."/>
            <person name="Yamada Y."/>
            <person name="Muto A."/>
            <person name="Inokuchi H."/>
            <person name="Ikemura T."/>
            <person name="Matsumoto T."/>
            <person name="Sasaki T."/>
            <person name="Itoh T."/>
        </authorList>
    </citation>
    <scope>NUCLEOTIDE SEQUENCE [LARGE SCALE GENOMIC DNA]</scope>
    <source>
        <strain evidence="3">cv. Nipponbare</strain>
    </source>
</reference>
<keyword evidence="3" id="KW-1185">Reference proteome</keyword>
<dbReference type="Gramene" id="Os11t0429200-02">
    <property type="protein sequence ID" value="Os11t0429200-02"/>
    <property type="gene ID" value="Os11g0429200"/>
</dbReference>
<sequence length="96" mass="10464">SRPPRDRLPSPRLTAGLLPSATDSSLPPLCNSTILFPEGLSPLLPPLTLISPAPPPASTADRRAVPPRLALFNRRPSRRPASCPRRRRRVIPPPQN</sequence>
<dbReference type="PaxDb" id="39947-A0A0N7KSU7"/>
<organism evidence="2 3">
    <name type="scientific">Oryza sativa subsp. japonica</name>
    <name type="common">Rice</name>
    <dbReference type="NCBI Taxonomy" id="39947"/>
    <lineage>
        <taxon>Eukaryota</taxon>
        <taxon>Viridiplantae</taxon>
        <taxon>Streptophyta</taxon>
        <taxon>Embryophyta</taxon>
        <taxon>Tracheophyta</taxon>
        <taxon>Spermatophyta</taxon>
        <taxon>Magnoliopsida</taxon>
        <taxon>Liliopsida</taxon>
        <taxon>Poales</taxon>
        <taxon>Poaceae</taxon>
        <taxon>BOP clade</taxon>
        <taxon>Oryzoideae</taxon>
        <taxon>Oryzeae</taxon>
        <taxon>Oryzinae</taxon>
        <taxon>Oryza</taxon>
        <taxon>Oryza sativa</taxon>
    </lineage>
</organism>
<dbReference type="AlphaFoldDB" id="A0A0N7KSU7"/>
<feature type="region of interest" description="Disordered" evidence="1">
    <location>
        <begin position="1"/>
        <end position="26"/>
    </location>
</feature>